<dbReference type="AlphaFoldDB" id="A0A2H1VVP9"/>
<evidence type="ECO:0000313" key="1">
    <source>
        <dbReference type="EMBL" id="SOQ44921.1"/>
    </source>
</evidence>
<organism evidence="1">
    <name type="scientific">Spodoptera frugiperda</name>
    <name type="common">Fall armyworm</name>
    <dbReference type="NCBI Taxonomy" id="7108"/>
    <lineage>
        <taxon>Eukaryota</taxon>
        <taxon>Metazoa</taxon>
        <taxon>Ecdysozoa</taxon>
        <taxon>Arthropoda</taxon>
        <taxon>Hexapoda</taxon>
        <taxon>Insecta</taxon>
        <taxon>Pterygota</taxon>
        <taxon>Neoptera</taxon>
        <taxon>Endopterygota</taxon>
        <taxon>Lepidoptera</taxon>
        <taxon>Glossata</taxon>
        <taxon>Ditrysia</taxon>
        <taxon>Noctuoidea</taxon>
        <taxon>Noctuidae</taxon>
        <taxon>Amphipyrinae</taxon>
        <taxon>Spodoptera</taxon>
    </lineage>
</organism>
<dbReference type="EMBL" id="ODYU01004732">
    <property type="protein sequence ID" value="SOQ44921.1"/>
    <property type="molecule type" value="Genomic_DNA"/>
</dbReference>
<reference evidence="1" key="1">
    <citation type="submission" date="2016-07" db="EMBL/GenBank/DDBJ databases">
        <authorList>
            <person name="Bretaudeau A."/>
        </authorList>
    </citation>
    <scope>NUCLEOTIDE SEQUENCE</scope>
    <source>
        <strain evidence="1">Rice</strain>
        <tissue evidence="1">Whole body</tissue>
    </source>
</reference>
<accession>A0A2H1VVP9</accession>
<gene>
    <name evidence="1" type="ORF">SFRICE_020133</name>
</gene>
<name>A0A2H1VVP9_SPOFR</name>
<sequence>MTANVPMRAGSERDVRFRAVPRVDVDSTSCLLRSCTLILYLTAQLVRWLGNWLPRNGRISTTLAAPPLRYTAQSTMRRTGESTSSHLLFATVANIACRFTEKESIAPEEVQVLAPRSAGVATDSTVGRGKKITTAGEHVITVVPTSLRLLDGHLESPFYAPAVPKLIMT</sequence>
<proteinExistence type="predicted"/>
<protein>
    <submittedName>
        <fullName evidence="1">SFRICE_020133</fullName>
    </submittedName>
</protein>